<feature type="signal peptide" evidence="2">
    <location>
        <begin position="1"/>
        <end position="24"/>
    </location>
</feature>
<dbReference type="SUPFAM" id="SSF46626">
    <property type="entry name" value="Cytochrome c"/>
    <property type="match status" value="1"/>
</dbReference>
<organism evidence="3 4">
    <name type="scientific">Seonamhaeicola aphaedonensis</name>
    <dbReference type="NCBI Taxonomy" id="1461338"/>
    <lineage>
        <taxon>Bacteria</taxon>
        <taxon>Pseudomonadati</taxon>
        <taxon>Bacteroidota</taxon>
        <taxon>Flavobacteriia</taxon>
        <taxon>Flavobacteriales</taxon>
        <taxon>Flavobacteriaceae</taxon>
    </lineage>
</organism>
<comment type="caution">
    <text evidence="3">The sequence shown here is derived from an EMBL/GenBank/DDBJ whole genome shotgun (WGS) entry which is preliminary data.</text>
</comment>
<dbReference type="PROSITE" id="PS51257">
    <property type="entry name" value="PROKAR_LIPOPROTEIN"/>
    <property type="match status" value="1"/>
</dbReference>
<evidence type="ECO:0008006" key="5">
    <source>
        <dbReference type="Google" id="ProtNLM"/>
    </source>
</evidence>
<evidence type="ECO:0000313" key="4">
    <source>
        <dbReference type="Proteomes" id="UP000256629"/>
    </source>
</evidence>
<sequence>MKTKNLLFILCFSILIFACSSSSSDDLTGQNPDPNPNPDPDPNPTAKITYKDDIKAIIDGNCLSCHGSPTNGPSNSLHTYNLVKNDVDKIIDRINRTGAGKMPPNGTLSNSAKALIQQWKDDGLLE</sequence>
<evidence type="ECO:0000313" key="3">
    <source>
        <dbReference type="EMBL" id="RED45935.1"/>
    </source>
</evidence>
<dbReference type="EMBL" id="QRDX01000007">
    <property type="protein sequence ID" value="RED45935.1"/>
    <property type="molecule type" value="Genomic_DNA"/>
</dbReference>
<feature type="region of interest" description="Disordered" evidence="1">
    <location>
        <begin position="22"/>
        <end position="47"/>
    </location>
</feature>
<feature type="compositionally biased region" description="Pro residues" evidence="1">
    <location>
        <begin position="33"/>
        <end position="43"/>
    </location>
</feature>
<dbReference type="GO" id="GO:0020037">
    <property type="term" value="F:heme binding"/>
    <property type="evidence" value="ECO:0007669"/>
    <property type="project" value="InterPro"/>
</dbReference>
<dbReference type="AlphaFoldDB" id="A0A3D9H8X1"/>
<proteinExistence type="predicted"/>
<keyword evidence="2" id="KW-0732">Signal</keyword>
<dbReference type="OrthoDB" id="9786191at2"/>
<protein>
    <recommendedName>
        <fullName evidence="5">Cytochrome c domain-containing protein</fullName>
    </recommendedName>
</protein>
<accession>A0A3D9H8X1</accession>
<keyword evidence="4" id="KW-1185">Reference proteome</keyword>
<dbReference type="Gene3D" id="1.10.760.10">
    <property type="entry name" value="Cytochrome c-like domain"/>
    <property type="match status" value="1"/>
</dbReference>
<name>A0A3D9H8X1_9FLAO</name>
<dbReference type="GO" id="GO:0009055">
    <property type="term" value="F:electron transfer activity"/>
    <property type="evidence" value="ECO:0007669"/>
    <property type="project" value="InterPro"/>
</dbReference>
<gene>
    <name evidence="3" type="ORF">DFQ02_10781</name>
</gene>
<evidence type="ECO:0000256" key="2">
    <source>
        <dbReference type="SAM" id="SignalP"/>
    </source>
</evidence>
<reference evidence="3 4" key="1">
    <citation type="submission" date="2018-07" db="EMBL/GenBank/DDBJ databases">
        <title>Genomic Encyclopedia of Type Strains, Phase III (KMG-III): the genomes of soil and plant-associated and newly described type strains.</title>
        <authorList>
            <person name="Whitman W."/>
        </authorList>
    </citation>
    <scope>NUCLEOTIDE SEQUENCE [LARGE SCALE GENOMIC DNA]</scope>
    <source>
        <strain evidence="3 4">CECT 8487</strain>
    </source>
</reference>
<feature type="chain" id="PRO_5017798115" description="Cytochrome c domain-containing protein" evidence="2">
    <location>
        <begin position="25"/>
        <end position="126"/>
    </location>
</feature>
<evidence type="ECO:0000256" key="1">
    <source>
        <dbReference type="SAM" id="MobiDB-lite"/>
    </source>
</evidence>
<dbReference type="Proteomes" id="UP000256629">
    <property type="component" value="Unassembled WGS sequence"/>
</dbReference>
<dbReference type="RefSeq" id="WP_116524683.1">
    <property type="nucleotide sequence ID" value="NZ_QRDX01000007.1"/>
</dbReference>
<dbReference type="InterPro" id="IPR036909">
    <property type="entry name" value="Cyt_c-like_dom_sf"/>
</dbReference>